<evidence type="ECO:0000256" key="1">
    <source>
        <dbReference type="ARBA" id="ARBA00001947"/>
    </source>
</evidence>
<dbReference type="PROSITE" id="PS00059">
    <property type="entry name" value="ADH_ZINC"/>
    <property type="match status" value="1"/>
</dbReference>
<evidence type="ECO:0000313" key="10">
    <source>
        <dbReference type="EMBL" id="GHC04070.1"/>
    </source>
</evidence>
<dbReference type="PANTHER" id="PTHR42683">
    <property type="entry name" value="ALDEHYDE REDUCTASE"/>
    <property type="match status" value="1"/>
</dbReference>
<evidence type="ECO:0000256" key="6">
    <source>
        <dbReference type="ARBA" id="ARBA00023002"/>
    </source>
</evidence>
<dbReference type="InterPro" id="IPR029752">
    <property type="entry name" value="D-isomer_DH_CS1"/>
</dbReference>
<evidence type="ECO:0000256" key="3">
    <source>
        <dbReference type="ARBA" id="ARBA00022723"/>
    </source>
</evidence>
<evidence type="ECO:0000259" key="9">
    <source>
        <dbReference type="SMART" id="SM00829"/>
    </source>
</evidence>
<comment type="similarity">
    <text evidence="2 8">Belongs to the zinc-containing alcohol dehydrogenase family.</text>
</comment>
<comment type="cofactor">
    <cofactor evidence="1 8">
        <name>Zn(2+)</name>
        <dbReference type="ChEBI" id="CHEBI:29105"/>
    </cofactor>
</comment>
<accession>A0A8J3DCD6</accession>
<dbReference type="InterPro" id="IPR036291">
    <property type="entry name" value="NAD(P)-bd_dom_sf"/>
</dbReference>
<evidence type="ECO:0000256" key="7">
    <source>
        <dbReference type="ARBA" id="ARBA00024074"/>
    </source>
</evidence>
<dbReference type="Pfam" id="PF08240">
    <property type="entry name" value="ADH_N"/>
    <property type="match status" value="1"/>
</dbReference>
<feature type="domain" description="Enoyl reductase (ER)" evidence="9">
    <location>
        <begin position="8"/>
        <end position="331"/>
    </location>
</feature>
<name>A0A8J3DCD6_9BACT</name>
<keyword evidence="6" id="KW-0560">Oxidoreductase</keyword>
<proteinExistence type="inferred from homology"/>
<gene>
    <name evidence="10" type="primary">yjgB</name>
    <name evidence="10" type="ORF">GCM10007047_20900</name>
</gene>
<organism evidence="10 11">
    <name type="scientific">Cerasicoccus arenae</name>
    <dbReference type="NCBI Taxonomy" id="424488"/>
    <lineage>
        <taxon>Bacteria</taxon>
        <taxon>Pseudomonadati</taxon>
        <taxon>Verrucomicrobiota</taxon>
        <taxon>Opitutia</taxon>
        <taxon>Puniceicoccales</taxon>
        <taxon>Cerasicoccaceae</taxon>
        <taxon>Cerasicoccus</taxon>
    </lineage>
</organism>
<dbReference type="PROSITE" id="PS00065">
    <property type="entry name" value="D_2_HYDROXYACID_DH_1"/>
    <property type="match status" value="1"/>
</dbReference>
<protein>
    <recommendedName>
        <fullName evidence="7">alcohol dehydrogenase (NADP(+))</fullName>
        <ecNumber evidence="7">1.1.1.2</ecNumber>
    </recommendedName>
</protein>
<dbReference type="EC" id="1.1.1.2" evidence="7"/>
<evidence type="ECO:0000256" key="5">
    <source>
        <dbReference type="ARBA" id="ARBA00022857"/>
    </source>
</evidence>
<dbReference type="RefSeq" id="WP_189514841.1">
    <property type="nucleotide sequence ID" value="NZ_BMXG01000012.1"/>
</dbReference>
<keyword evidence="11" id="KW-1185">Reference proteome</keyword>
<dbReference type="CDD" id="cd05283">
    <property type="entry name" value="CAD1"/>
    <property type="match status" value="1"/>
</dbReference>
<dbReference type="SMART" id="SM00829">
    <property type="entry name" value="PKS_ER"/>
    <property type="match status" value="1"/>
</dbReference>
<dbReference type="EMBL" id="BMXG01000012">
    <property type="protein sequence ID" value="GHC04070.1"/>
    <property type="molecule type" value="Genomic_DNA"/>
</dbReference>
<comment type="caution">
    <text evidence="10">The sequence shown here is derived from an EMBL/GenBank/DDBJ whole genome shotgun (WGS) entry which is preliminary data.</text>
</comment>
<evidence type="ECO:0000313" key="11">
    <source>
        <dbReference type="Proteomes" id="UP000642829"/>
    </source>
</evidence>
<dbReference type="GO" id="GO:0008106">
    <property type="term" value="F:alcohol dehydrogenase (NADP+) activity"/>
    <property type="evidence" value="ECO:0007669"/>
    <property type="project" value="UniProtKB-EC"/>
</dbReference>
<dbReference type="AlphaFoldDB" id="A0A8J3DCD6"/>
<keyword evidence="3 8" id="KW-0479">Metal-binding</keyword>
<keyword evidence="4 8" id="KW-0862">Zinc</keyword>
<dbReference type="Gene3D" id="3.90.180.10">
    <property type="entry name" value="Medium-chain alcohol dehydrogenases, catalytic domain"/>
    <property type="match status" value="1"/>
</dbReference>
<dbReference type="SUPFAM" id="SSF50129">
    <property type="entry name" value="GroES-like"/>
    <property type="match status" value="1"/>
</dbReference>
<evidence type="ECO:0000256" key="2">
    <source>
        <dbReference type="ARBA" id="ARBA00008072"/>
    </source>
</evidence>
<dbReference type="InterPro" id="IPR020843">
    <property type="entry name" value="ER"/>
</dbReference>
<dbReference type="Pfam" id="PF00107">
    <property type="entry name" value="ADH_zinc_N"/>
    <property type="match status" value="1"/>
</dbReference>
<dbReference type="FunFam" id="3.90.180.10:FF:000018">
    <property type="entry name" value="NAD(P)-dependent alcohol dehydrogenase"/>
    <property type="match status" value="1"/>
</dbReference>
<evidence type="ECO:0000256" key="4">
    <source>
        <dbReference type="ARBA" id="ARBA00022833"/>
    </source>
</evidence>
<dbReference type="InterPro" id="IPR011032">
    <property type="entry name" value="GroES-like_sf"/>
</dbReference>
<dbReference type="SUPFAM" id="SSF51735">
    <property type="entry name" value="NAD(P)-binding Rossmann-fold domains"/>
    <property type="match status" value="1"/>
</dbReference>
<dbReference type="InterPro" id="IPR013154">
    <property type="entry name" value="ADH-like_N"/>
</dbReference>
<keyword evidence="5" id="KW-0521">NADP</keyword>
<evidence type="ECO:0000256" key="8">
    <source>
        <dbReference type="RuleBase" id="RU361277"/>
    </source>
</evidence>
<dbReference type="FunFam" id="3.40.50.720:FF:000022">
    <property type="entry name" value="Cinnamyl alcohol dehydrogenase"/>
    <property type="match status" value="1"/>
</dbReference>
<dbReference type="Gene3D" id="3.40.50.720">
    <property type="entry name" value="NAD(P)-binding Rossmann-like Domain"/>
    <property type="match status" value="1"/>
</dbReference>
<reference evidence="10" key="1">
    <citation type="journal article" date="2014" name="Int. J. Syst. Evol. Microbiol.">
        <title>Complete genome sequence of Corynebacterium casei LMG S-19264T (=DSM 44701T), isolated from a smear-ripened cheese.</title>
        <authorList>
            <consortium name="US DOE Joint Genome Institute (JGI-PGF)"/>
            <person name="Walter F."/>
            <person name="Albersmeier A."/>
            <person name="Kalinowski J."/>
            <person name="Ruckert C."/>
        </authorList>
    </citation>
    <scope>NUCLEOTIDE SEQUENCE</scope>
    <source>
        <strain evidence="10">KCTC 12870</strain>
    </source>
</reference>
<dbReference type="GO" id="GO:0008270">
    <property type="term" value="F:zinc ion binding"/>
    <property type="evidence" value="ECO:0007669"/>
    <property type="project" value="InterPro"/>
</dbReference>
<dbReference type="Proteomes" id="UP000642829">
    <property type="component" value="Unassembled WGS sequence"/>
</dbReference>
<sequence length="333" mass="35812">MKIQAYAAASPKAAFEPFEYEAGELRADDVLVEVEHCGLCHSDLSMLNNDWGRTAYPFVGGHEGVGKIVAIGDHVTHLKVDQHVGVGWFSGSCMHCQECMSGHHNRCGTVEETIVNRHGGFASHVLCKAEWALPIPEALDASKVGPLFCGGLTVFNPLVQNNIRPTQRVGVIGIGGLGHLALQFSNKWGCEVTAFSTSPDKEAEARKLGAHHFVNSKDESALKKIAGSLDMVLVAVNVGLDWSAYLNILRPGGVLHFVGAAPTSEFIPFQLIGGQKSISGSPLGSPATAVDMLEFCARHDLAPVTEHFPLAQINEAFEHLESGKARYRIVLDN</sequence>
<dbReference type="InterPro" id="IPR013149">
    <property type="entry name" value="ADH-like_C"/>
</dbReference>
<dbReference type="InterPro" id="IPR002328">
    <property type="entry name" value="ADH_Zn_CS"/>
</dbReference>
<dbReference type="InterPro" id="IPR047109">
    <property type="entry name" value="CAD-like"/>
</dbReference>
<reference evidence="10" key="2">
    <citation type="submission" date="2020-09" db="EMBL/GenBank/DDBJ databases">
        <authorList>
            <person name="Sun Q."/>
            <person name="Kim S."/>
        </authorList>
    </citation>
    <scope>NUCLEOTIDE SEQUENCE</scope>
    <source>
        <strain evidence="10">KCTC 12870</strain>
    </source>
</reference>